<evidence type="ECO:0008006" key="4">
    <source>
        <dbReference type="Google" id="ProtNLM"/>
    </source>
</evidence>
<evidence type="ECO:0000313" key="2">
    <source>
        <dbReference type="EMBL" id="QCZ93017.1"/>
    </source>
</evidence>
<reference evidence="2 3" key="1">
    <citation type="submission" date="2019-04" db="EMBL/GenBank/DDBJ databases">
        <title>Salinimonas iocasae sp. nov., a halophilic bacterium isolated from the outer tube casing of tubeworms in Okinawa Trough.</title>
        <authorList>
            <person name="Zhang H."/>
            <person name="Wang H."/>
            <person name="Li C."/>
        </authorList>
    </citation>
    <scope>NUCLEOTIDE SEQUENCE [LARGE SCALE GENOMIC DNA]</scope>
    <source>
        <strain evidence="2 3">KX18D6</strain>
    </source>
</reference>
<protein>
    <recommendedName>
        <fullName evidence="4">Type IV pilus assembly protein PilE</fullName>
    </recommendedName>
</protein>
<dbReference type="EMBL" id="CP039852">
    <property type="protein sequence ID" value="QCZ93017.1"/>
    <property type="molecule type" value="Genomic_DNA"/>
</dbReference>
<feature type="transmembrane region" description="Helical" evidence="1">
    <location>
        <begin position="12"/>
        <end position="33"/>
    </location>
</feature>
<sequence>MGKHTGLTTTDSMIALALTGLLAALCIPAYNYFSNESELAVIQARLMELQNEQQAYRLRHDMYQNIDSVYEIESGVEYEIKTKDVTENSFSLIATNEDAQSGCQTLSIDDKFNKLPEKCWR</sequence>
<dbReference type="Gene3D" id="3.30.700.10">
    <property type="entry name" value="Glycoprotein, Type 4 Pilin"/>
    <property type="match status" value="1"/>
</dbReference>
<accession>A0A5B7YBB9</accession>
<dbReference type="Proteomes" id="UP000304912">
    <property type="component" value="Chromosome"/>
</dbReference>
<keyword evidence="1" id="KW-0472">Membrane</keyword>
<dbReference type="KEGG" id="salk:FBQ74_05725"/>
<dbReference type="Pfam" id="PF16732">
    <property type="entry name" value="ComP_DUS"/>
    <property type="match status" value="1"/>
</dbReference>
<dbReference type="InterPro" id="IPR045584">
    <property type="entry name" value="Pilin-like"/>
</dbReference>
<dbReference type="SUPFAM" id="SSF54523">
    <property type="entry name" value="Pili subunits"/>
    <property type="match status" value="1"/>
</dbReference>
<name>A0A5B7YBB9_9ALTE</name>
<dbReference type="AlphaFoldDB" id="A0A5B7YBB9"/>
<dbReference type="OrthoDB" id="5296638at2"/>
<keyword evidence="1" id="KW-1133">Transmembrane helix</keyword>
<dbReference type="GO" id="GO:0043683">
    <property type="term" value="P:type IV pilus assembly"/>
    <property type="evidence" value="ECO:0007669"/>
    <property type="project" value="InterPro"/>
</dbReference>
<dbReference type="RefSeq" id="WP_139755764.1">
    <property type="nucleotide sequence ID" value="NZ_CP039852.1"/>
</dbReference>
<keyword evidence="1" id="KW-0812">Transmembrane</keyword>
<organism evidence="2 3">
    <name type="scientific">Salinimonas iocasae</name>
    <dbReference type="NCBI Taxonomy" id="2572577"/>
    <lineage>
        <taxon>Bacteria</taxon>
        <taxon>Pseudomonadati</taxon>
        <taxon>Pseudomonadota</taxon>
        <taxon>Gammaproteobacteria</taxon>
        <taxon>Alteromonadales</taxon>
        <taxon>Alteromonadaceae</taxon>
        <taxon>Alteromonas/Salinimonas group</taxon>
        <taxon>Salinimonas</taxon>
    </lineage>
</organism>
<keyword evidence="3" id="KW-1185">Reference proteome</keyword>
<gene>
    <name evidence="2" type="ORF">FBQ74_05725</name>
</gene>
<evidence type="ECO:0000256" key="1">
    <source>
        <dbReference type="SAM" id="Phobius"/>
    </source>
</evidence>
<proteinExistence type="predicted"/>
<dbReference type="InterPro" id="IPR031982">
    <property type="entry name" value="PilE-like"/>
</dbReference>
<evidence type="ECO:0000313" key="3">
    <source>
        <dbReference type="Proteomes" id="UP000304912"/>
    </source>
</evidence>